<dbReference type="PANTHER" id="PTHR39209:SF2">
    <property type="entry name" value="CYTOPLASMIC PROTEIN"/>
    <property type="match status" value="1"/>
</dbReference>
<name>A0ABS4E7K3_9FIRM</name>
<evidence type="ECO:0000313" key="2">
    <source>
        <dbReference type="EMBL" id="MBP1853914.1"/>
    </source>
</evidence>
<dbReference type="EMBL" id="JAGGJX010000001">
    <property type="protein sequence ID" value="MBP1853914.1"/>
    <property type="molecule type" value="Genomic_DNA"/>
</dbReference>
<dbReference type="Proteomes" id="UP000767291">
    <property type="component" value="Unassembled WGS sequence"/>
</dbReference>
<organism evidence="2 3">
    <name type="scientific">Metaclostridioides mangenotii</name>
    <dbReference type="NCBI Taxonomy" id="1540"/>
    <lineage>
        <taxon>Bacteria</taxon>
        <taxon>Bacillati</taxon>
        <taxon>Bacillota</taxon>
        <taxon>Clostridia</taxon>
        <taxon>Peptostreptococcales</taxon>
        <taxon>Peptostreptococcaceae</taxon>
        <taxon>Metaclostridioides</taxon>
    </lineage>
</organism>
<dbReference type="Pfam" id="PF03483">
    <property type="entry name" value="B3_4"/>
    <property type="match status" value="1"/>
</dbReference>
<dbReference type="InterPro" id="IPR005146">
    <property type="entry name" value="B3/B4_tRNA-bd"/>
</dbReference>
<dbReference type="Gene3D" id="3.50.40.10">
    <property type="entry name" value="Phenylalanyl-trna Synthetase, Chain B, domain 3"/>
    <property type="match status" value="1"/>
</dbReference>
<feature type="domain" description="B3/B4 tRNA-binding" evidence="1">
    <location>
        <begin position="62"/>
        <end position="216"/>
    </location>
</feature>
<proteinExistence type="predicted"/>
<dbReference type="SUPFAM" id="SSF56037">
    <property type="entry name" value="PheT/TilS domain"/>
    <property type="match status" value="1"/>
</dbReference>
<sequence length="234" mass="26806">MKFKVDKEVFDKLENVCFGVVVAKGIDNTKTVDRISNLLDISIENTENYFEGKKVKESDEILPYRDAFRELGINPNKFMSSIEAMTTRVSKNKKLPYINPVVDLGNSISLKYLLPLGAHDMDLSSDDVSVRFSKEGDKFIPFGENEPELIEGGELIYSVGEKVKTRRWIWRQGEEGKITESSKNIFFPIDGFNDRNVDKVIKARDELAKLIQEIFECEVEVGFVDKDNMEFEIN</sequence>
<accession>A0ABS4E7K3</accession>
<gene>
    <name evidence="2" type="ORF">J2Z43_000304</name>
</gene>
<comment type="caution">
    <text evidence="2">The sequence shown here is derived from an EMBL/GenBank/DDBJ whole genome shotgun (WGS) entry which is preliminary data.</text>
</comment>
<keyword evidence="3" id="KW-1185">Reference proteome</keyword>
<evidence type="ECO:0000313" key="3">
    <source>
        <dbReference type="Proteomes" id="UP000767291"/>
    </source>
</evidence>
<evidence type="ECO:0000259" key="1">
    <source>
        <dbReference type="SMART" id="SM00873"/>
    </source>
</evidence>
<reference evidence="2 3" key="1">
    <citation type="submission" date="2021-03" db="EMBL/GenBank/DDBJ databases">
        <title>Genomic Encyclopedia of Type Strains, Phase IV (KMG-IV): sequencing the most valuable type-strain genomes for metagenomic binning, comparative biology and taxonomic classification.</title>
        <authorList>
            <person name="Goeker M."/>
        </authorList>
    </citation>
    <scope>NUCLEOTIDE SEQUENCE [LARGE SCALE GENOMIC DNA]</scope>
    <source>
        <strain evidence="2 3">DSM 1289</strain>
    </source>
</reference>
<dbReference type="PANTHER" id="PTHR39209">
    <property type="match status" value="1"/>
</dbReference>
<dbReference type="RefSeq" id="WP_209455527.1">
    <property type="nucleotide sequence ID" value="NZ_BAAACS010000017.1"/>
</dbReference>
<dbReference type="SMART" id="SM00873">
    <property type="entry name" value="B3_4"/>
    <property type="match status" value="1"/>
</dbReference>
<protein>
    <submittedName>
        <fullName evidence="2">DNA/RNA-binding domain of Phe-tRNA-synthetase-like protein</fullName>
    </submittedName>
</protein>
<dbReference type="InterPro" id="IPR020825">
    <property type="entry name" value="Phe-tRNA_synthase-like_B3/B4"/>
</dbReference>